<name>A0A0M7A6I3_9HYPH</name>
<keyword evidence="2" id="KW-1185">Reference proteome</keyword>
<evidence type="ECO:0000313" key="2">
    <source>
        <dbReference type="Proteomes" id="UP000053235"/>
    </source>
</evidence>
<organism evidence="1 2">
    <name type="scientific">Roseibium alexandrii</name>
    <dbReference type="NCBI Taxonomy" id="388408"/>
    <lineage>
        <taxon>Bacteria</taxon>
        <taxon>Pseudomonadati</taxon>
        <taxon>Pseudomonadota</taxon>
        <taxon>Alphaproteobacteria</taxon>
        <taxon>Hyphomicrobiales</taxon>
        <taxon>Stappiaceae</taxon>
        <taxon>Roseibium</taxon>
    </lineage>
</organism>
<protein>
    <submittedName>
        <fullName evidence="1">Uncharacterized protein</fullName>
    </submittedName>
</protein>
<dbReference type="Pfam" id="PF19596">
    <property type="entry name" value="DUF6101"/>
    <property type="match status" value="1"/>
</dbReference>
<dbReference type="InterPro" id="IPR046083">
    <property type="entry name" value="DUF6101"/>
</dbReference>
<dbReference type="AlphaFoldDB" id="A0A0M7A6I3"/>
<proteinExistence type="predicted"/>
<dbReference type="RefSeq" id="WP_008191310.1">
    <property type="nucleotide sequence ID" value="NZ_CXWD01000008.1"/>
</dbReference>
<accession>A0A0M7A6I3</accession>
<sequence>MKRQTENQMTQAAGIGTEQVLHPGCLPVQFQQRLEARPGTTSLPADIFLDREKAIIKRRVGGLPVTIVVPMHGFDGVMVRIVPGNTPGEILASLILKHPDSALSITLVETHSSDELATHWSRWAQVLSLPMLVCDLGGAVKPIEAFQANPAAAPAPRRKLRLLTGRRPRFLNRRQTGSLGKVSSSYAHEREIIARD</sequence>
<gene>
    <name evidence="1" type="ORF">LAX5112_02343</name>
</gene>
<dbReference type="Proteomes" id="UP000053235">
    <property type="component" value="Unassembled WGS sequence"/>
</dbReference>
<dbReference type="STRING" id="388408.LAX5112_02343"/>
<dbReference type="EMBL" id="CXWD01000008">
    <property type="protein sequence ID" value="CTQ70072.1"/>
    <property type="molecule type" value="Genomic_DNA"/>
</dbReference>
<reference evidence="2" key="1">
    <citation type="submission" date="2015-07" db="EMBL/GenBank/DDBJ databases">
        <authorList>
            <person name="Rodrigo-Torres Lidia"/>
            <person name="Arahal R.David."/>
        </authorList>
    </citation>
    <scope>NUCLEOTIDE SEQUENCE [LARGE SCALE GENOMIC DNA]</scope>
    <source>
        <strain evidence="2">CECT 5112</strain>
    </source>
</reference>
<evidence type="ECO:0000313" key="1">
    <source>
        <dbReference type="EMBL" id="CTQ70072.1"/>
    </source>
</evidence>